<proteinExistence type="predicted"/>
<name>A0ACB8UC27_9APHY</name>
<dbReference type="Proteomes" id="UP001055072">
    <property type="component" value="Unassembled WGS sequence"/>
</dbReference>
<dbReference type="EMBL" id="MU274904">
    <property type="protein sequence ID" value="KAI0091907.1"/>
    <property type="molecule type" value="Genomic_DNA"/>
</dbReference>
<sequence length="336" mass="36728">MAMSSPSSSSRVTRAARTYGRRNQVPSFVAENALAHTSTVDTSPTVSSNSPTNSVSLEDIPPSSDDVGFGDTFFNDDDSSHGESVGQADVDDDMENIAIPIKYVRHSIRDALAEIDKQFDNEDMDIESTDLRPPEMGGKSRLLSKGKTPISVSEDRFGIPAVSASKSHVERDSTSPLPVAQPYTNRTRYIDGSDNESAVECAQTSAHTSPEALHPINTPDTCSSPTPPTSQEMVPAPMKGKGKARECRSVEGNDSDDVLPTFLSDERQRKPRGSRTAKEKRVKAPSKKELLETTKATARIRAEQRPSLPRHENKLRISSLFEKISWVQPHSIISHV</sequence>
<evidence type="ECO:0000313" key="2">
    <source>
        <dbReference type="Proteomes" id="UP001055072"/>
    </source>
</evidence>
<comment type="caution">
    <text evidence="1">The sequence shown here is derived from an EMBL/GenBank/DDBJ whole genome shotgun (WGS) entry which is preliminary data.</text>
</comment>
<keyword evidence="2" id="KW-1185">Reference proteome</keyword>
<reference evidence="1" key="1">
    <citation type="journal article" date="2021" name="Environ. Microbiol.">
        <title>Gene family expansions and transcriptome signatures uncover fungal adaptations to wood decay.</title>
        <authorList>
            <person name="Hage H."/>
            <person name="Miyauchi S."/>
            <person name="Viragh M."/>
            <person name="Drula E."/>
            <person name="Min B."/>
            <person name="Chaduli D."/>
            <person name="Navarro D."/>
            <person name="Favel A."/>
            <person name="Norest M."/>
            <person name="Lesage-Meessen L."/>
            <person name="Balint B."/>
            <person name="Merenyi Z."/>
            <person name="de Eugenio L."/>
            <person name="Morin E."/>
            <person name="Martinez A.T."/>
            <person name="Baldrian P."/>
            <person name="Stursova M."/>
            <person name="Martinez M.J."/>
            <person name="Novotny C."/>
            <person name="Magnuson J.K."/>
            <person name="Spatafora J.W."/>
            <person name="Maurice S."/>
            <person name="Pangilinan J."/>
            <person name="Andreopoulos W."/>
            <person name="LaButti K."/>
            <person name="Hundley H."/>
            <person name="Na H."/>
            <person name="Kuo A."/>
            <person name="Barry K."/>
            <person name="Lipzen A."/>
            <person name="Henrissat B."/>
            <person name="Riley R."/>
            <person name="Ahrendt S."/>
            <person name="Nagy L.G."/>
            <person name="Grigoriev I.V."/>
            <person name="Martin F."/>
            <person name="Rosso M.N."/>
        </authorList>
    </citation>
    <scope>NUCLEOTIDE SEQUENCE</scope>
    <source>
        <strain evidence="1">CBS 384.51</strain>
    </source>
</reference>
<gene>
    <name evidence="1" type="ORF">BDY19DRAFT_567191</name>
</gene>
<evidence type="ECO:0000313" key="1">
    <source>
        <dbReference type="EMBL" id="KAI0091907.1"/>
    </source>
</evidence>
<protein>
    <submittedName>
        <fullName evidence="1">Uncharacterized protein</fullName>
    </submittedName>
</protein>
<organism evidence="1 2">
    <name type="scientific">Irpex rosettiformis</name>
    <dbReference type="NCBI Taxonomy" id="378272"/>
    <lineage>
        <taxon>Eukaryota</taxon>
        <taxon>Fungi</taxon>
        <taxon>Dikarya</taxon>
        <taxon>Basidiomycota</taxon>
        <taxon>Agaricomycotina</taxon>
        <taxon>Agaricomycetes</taxon>
        <taxon>Polyporales</taxon>
        <taxon>Irpicaceae</taxon>
        <taxon>Irpex</taxon>
    </lineage>
</organism>
<accession>A0ACB8UC27</accession>